<dbReference type="AlphaFoldDB" id="A0A1I6MXW5"/>
<organism evidence="1 2">
    <name type="scientific">Granulicella pectinivorans</name>
    <dbReference type="NCBI Taxonomy" id="474950"/>
    <lineage>
        <taxon>Bacteria</taxon>
        <taxon>Pseudomonadati</taxon>
        <taxon>Acidobacteriota</taxon>
        <taxon>Terriglobia</taxon>
        <taxon>Terriglobales</taxon>
        <taxon>Acidobacteriaceae</taxon>
        <taxon>Granulicella</taxon>
    </lineage>
</organism>
<gene>
    <name evidence="1" type="ORF">SAMN05421771_3651</name>
</gene>
<dbReference type="EMBL" id="FOZL01000002">
    <property type="protein sequence ID" value="SFS20467.1"/>
    <property type="molecule type" value="Genomic_DNA"/>
</dbReference>
<evidence type="ECO:0000313" key="2">
    <source>
        <dbReference type="Proteomes" id="UP000199024"/>
    </source>
</evidence>
<dbReference type="Proteomes" id="UP000199024">
    <property type="component" value="Unassembled WGS sequence"/>
</dbReference>
<dbReference type="RefSeq" id="WP_089842240.1">
    <property type="nucleotide sequence ID" value="NZ_FOZL01000002.1"/>
</dbReference>
<sequence length="64" mass="7463">MDTRRKFVYAISDELSALEPIFYRPELGTTSATFERMTHPKSDFSFTLSGVWQNRLDADVWAFI</sequence>
<protein>
    <submittedName>
        <fullName evidence="1">Uncharacterized protein</fullName>
    </submittedName>
</protein>
<name>A0A1I6MXW5_9BACT</name>
<keyword evidence="2" id="KW-1185">Reference proteome</keyword>
<dbReference type="STRING" id="474950.SAMN05421771_3651"/>
<proteinExistence type="predicted"/>
<dbReference type="OrthoDB" id="121974at2"/>
<accession>A0A1I6MXW5</accession>
<evidence type="ECO:0000313" key="1">
    <source>
        <dbReference type="EMBL" id="SFS20467.1"/>
    </source>
</evidence>
<reference evidence="1 2" key="1">
    <citation type="submission" date="2016-10" db="EMBL/GenBank/DDBJ databases">
        <authorList>
            <person name="de Groot N.N."/>
        </authorList>
    </citation>
    <scope>NUCLEOTIDE SEQUENCE [LARGE SCALE GENOMIC DNA]</scope>
    <source>
        <strain evidence="1 2">DSM 21001</strain>
    </source>
</reference>